<protein>
    <recommendedName>
        <fullName evidence="2">DNA-directed DNA polymerase</fullName>
        <ecNumber evidence="2">2.7.7.7</ecNumber>
    </recommendedName>
</protein>
<feature type="region of interest" description="Disordered" evidence="9">
    <location>
        <begin position="1479"/>
        <end position="1508"/>
    </location>
</feature>
<dbReference type="InterPro" id="IPR023211">
    <property type="entry name" value="DNA_pol_palm_dom_sf"/>
</dbReference>
<dbReference type="Gene3D" id="3.30.420.10">
    <property type="entry name" value="Ribonuclease H-like superfamily/Ribonuclease H"/>
    <property type="match status" value="2"/>
</dbReference>
<reference evidence="11" key="1">
    <citation type="submission" date="2018-10" db="EMBL/GenBank/DDBJ databases">
        <title>Hidden diversity of soil giant viruses.</title>
        <authorList>
            <person name="Schulz F."/>
            <person name="Alteio L."/>
            <person name="Goudeau D."/>
            <person name="Ryan E.M."/>
            <person name="Malmstrom R.R."/>
            <person name="Blanchard J."/>
            <person name="Woyke T."/>
        </authorList>
    </citation>
    <scope>NUCLEOTIDE SEQUENCE</scope>
    <source>
        <strain evidence="11">EDV1</strain>
    </source>
</reference>
<comment type="similarity">
    <text evidence="1">Belongs to the DNA polymerase type-B family.</text>
</comment>
<feature type="region of interest" description="Disordered" evidence="9">
    <location>
        <begin position="1283"/>
        <end position="1303"/>
    </location>
</feature>
<dbReference type="Pfam" id="PF03104">
    <property type="entry name" value="DNA_pol_B_exo1"/>
    <property type="match status" value="1"/>
</dbReference>
<organism evidence="11">
    <name type="scientific">Edafosvirus sp</name>
    <dbReference type="NCBI Taxonomy" id="2487765"/>
    <lineage>
        <taxon>Viruses</taxon>
        <taxon>Varidnaviria</taxon>
        <taxon>Bamfordvirae</taxon>
        <taxon>Nucleocytoviricota</taxon>
        <taxon>Megaviricetes</taxon>
        <taxon>Imitervirales</taxon>
        <taxon>Mimiviridae</taxon>
        <taxon>Klosneuvirinae</taxon>
    </lineage>
</organism>
<dbReference type="InterPro" id="IPR012337">
    <property type="entry name" value="RNaseH-like_sf"/>
</dbReference>
<dbReference type="InterPro" id="IPR003587">
    <property type="entry name" value="Hint_dom_N"/>
</dbReference>
<dbReference type="SMART" id="SM00486">
    <property type="entry name" value="POLBc"/>
    <property type="match status" value="1"/>
</dbReference>
<dbReference type="GO" id="GO:0006287">
    <property type="term" value="P:base-excision repair, gap-filling"/>
    <property type="evidence" value="ECO:0007669"/>
    <property type="project" value="TreeGrafter"/>
</dbReference>
<dbReference type="EC" id="2.7.7.7" evidence="2"/>
<dbReference type="InterPro" id="IPR042087">
    <property type="entry name" value="DNA_pol_B_thumb"/>
</dbReference>
<dbReference type="SMART" id="SM00306">
    <property type="entry name" value="HintN"/>
    <property type="match status" value="1"/>
</dbReference>
<dbReference type="SUPFAM" id="SSF51294">
    <property type="entry name" value="Hedgehog/intein (Hint) domain"/>
    <property type="match status" value="1"/>
</dbReference>
<keyword evidence="5" id="KW-0239">DNA-directed DNA polymerase</keyword>
<dbReference type="InterPro" id="IPR036397">
    <property type="entry name" value="RNaseH_sf"/>
</dbReference>
<evidence type="ECO:0000256" key="9">
    <source>
        <dbReference type="SAM" id="MobiDB-lite"/>
    </source>
</evidence>
<dbReference type="Gene3D" id="3.30.342.10">
    <property type="entry name" value="DNA Polymerase, chain B, domain 1"/>
    <property type="match status" value="1"/>
</dbReference>
<evidence type="ECO:0000256" key="8">
    <source>
        <dbReference type="ARBA" id="ARBA00049244"/>
    </source>
</evidence>
<evidence type="ECO:0000256" key="6">
    <source>
        <dbReference type="ARBA" id="ARBA00023109"/>
    </source>
</evidence>
<dbReference type="InterPro" id="IPR006172">
    <property type="entry name" value="DNA-dir_DNA_pol_B"/>
</dbReference>
<dbReference type="EMBL" id="MK072078">
    <property type="protein sequence ID" value="AYV78446.1"/>
    <property type="molecule type" value="Genomic_DNA"/>
</dbReference>
<keyword evidence="3" id="KW-0808">Transferase</keyword>
<evidence type="ECO:0000256" key="5">
    <source>
        <dbReference type="ARBA" id="ARBA00022932"/>
    </source>
</evidence>
<dbReference type="GO" id="GO:0003677">
    <property type="term" value="F:DNA binding"/>
    <property type="evidence" value="ECO:0007669"/>
    <property type="project" value="UniProtKB-KW"/>
</dbReference>
<dbReference type="Gene3D" id="3.90.1600.10">
    <property type="entry name" value="Palm domain of DNA polymerase"/>
    <property type="match status" value="2"/>
</dbReference>
<dbReference type="GO" id="GO:0045004">
    <property type="term" value="P:DNA replication proofreading"/>
    <property type="evidence" value="ECO:0007669"/>
    <property type="project" value="TreeGrafter"/>
</dbReference>
<dbReference type="InterPro" id="IPR006133">
    <property type="entry name" value="DNA-dir_DNA_pol_B_exonuc"/>
</dbReference>
<dbReference type="InterPro" id="IPR006134">
    <property type="entry name" value="DNA-dir_DNA_pol_B_multi_dom"/>
</dbReference>
<dbReference type="PROSITE" id="PS50818">
    <property type="entry name" value="INTEIN_C_TER"/>
    <property type="match status" value="1"/>
</dbReference>
<evidence type="ECO:0000259" key="10">
    <source>
        <dbReference type="SMART" id="SM00306"/>
    </source>
</evidence>
<evidence type="ECO:0000313" key="11">
    <source>
        <dbReference type="EMBL" id="AYV78446.1"/>
    </source>
</evidence>
<dbReference type="InterPro" id="IPR043502">
    <property type="entry name" value="DNA/RNA_pol_sf"/>
</dbReference>
<dbReference type="InterPro" id="IPR030934">
    <property type="entry name" value="Intein_C"/>
</dbReference>
<dbReference type="PANTHER" id="PTHR10322:SF23">
    <property type="entry name" value="DNA POLYMERASE DELTA CATALYTIC SUBUNIT"/>
    <property type="match status" value="1"/>
</dbReference>
<gene>
    <name evidence="11" type="ORF">Edafosvirus13_11</name>
</gene>
<dbReference type="InterPro" id="IPR050240">
    <property type="entry name" value="DNA_pol_type-B"/>
</dbReference>
<keyword evidence="7" id="KW-0238">DNA-binding</keyword>
<dbReference type="Gene3D" id="2.170.16.10">
    <property type="entry name" value="Hedgehog/Intein (Hint) domain"/>
    <property type="match status" value="1"/>
</dbReference>
<proteinExistence type="inferred from homology"/>
<keyword evidence="6" id="KW-1194">Viral DNA replication</keyword>
<dbReference type="PANTHER" id="PTHR10322">
    <property type="entry name" value="DNA POLYMERASE CATALYTIC SUBUNIT"/>
    <property type="match status" value="1"/>
</dbReference>
<feature type="domain" description="Hint" evidence="10">
    <location>
        <begin position="867"/>
        <end position="983"/>
    </location>
</feature>
<sequence length="1508" mass="174633">MANEDIVFQISSWDYYHEEVEEVKKYVIRLFGRTKDDQSVYVKVNGYTPYFYVEIPKKWRNNMIDLLIKTAKEKVWPAENKESLINYKIVEKHKFWGFTNYKKFNFVQLIFDSWDGLRSYERVFNKHLLIKQLSPRPTKYKLYESNIEPILRCMHIRKLDACGWVQIPNGSYTILEDNEKPTHNDINISTKWTSLNRIEDKSILPFIIASYDIECTSEDGSFPKSDRAGDKITQIGTTFSKFGENDVYHQHLITLGSCDDIEGATVESYETEGEVLMAWVRLIKKMNPDIVTGWNIFGFDYQYLHDRSIFLGIQKKFSKLSRLTDESSKFEIKELASSALGKNILKYYNMTGRVQFDLMKVVQRDFKLSSYKLDYVASYFIREVIEKLEITKKTTTIHTKSTFGVKVGQYITINFDDGIIEDKYMDGQKFQIEELTNKTITVGTVIDTSIMDKGYKVFWCQAKDDVSPAEIFALQKKGPAERSKIGRYCLMDCVLVSKLVAKLQVLTNNIGMANVCHVPLSYLFFRGQGIKIFSLVSRKCREKNHLMPVLKKKFKNNNKDDNKKNDIKLDRLVSDLNKNKNDVLEDDSDDEGFEGATVFDPIKGVHFDPIPVLDYGSLYPSSMIHKNLSHECLVMDKEYDNLEGYKYHQITYNNNDGTTTTCRFAQKLDDTPGIIPEILSDLLSARSRTKDEMENEKDAFLKSILDGLQAAYKVTANSLYGQTGSSVSSIYMKDIAACTTSTGREMLLYSKNFIEIIFNIMISLALGQKVDIKKIIKKINTDLQDEEKKKTYSEMFISELLPKLQKMVDKDITYEEYALIIMKNVPDKKFKSKDKPWQTKEEYIKNFKEVMNKILLNKKVSPEVIYGDSVTGDTPILLRKKINDKYEIVIKTIDTIGNLWKPYEQFKNDQAGLSEKQHDDNIEYEVWSDKGWSNIERVIKHKTNKKIYEVLTDIGCVRITEDHSLLTDKGVQIKPTDCTIFKTALLHAFPEINNSEQDLVGIIQAREYGFSFGSASRSDQDKIIPSCILNGSEKEKTAFLEGYCTANGTNRFDTKSQISAMNMYYLVRSLRYNVSINKREEMFIVTYNNQIYRKEECVIKKIKEIGKFNDYVYDLETETGHFHAGVGQLIVKNTDSVFFRCGIVDLETGKKLKDKQALEIAIQLGLYASHTICLILPSVQKQSYEKTLWPFAIITKKRYVGNLYEQNPNKYKQKSMGIVLKRRDNAPIVKIVCGGIIDQILNKQSAKGAIEFTRKALKKILSGKYPIEKFIITKTLKYVKSDNTEETDKIKEEEDEKQMKKDKKEFSFKPIKMDVEEKVEKVDKRTKDPNKPTNDYADRTRIVHAVLADRMAERDPGNKPLSNDRIPYVYIETDKPVDLQGDRVEHPEYVIANNLKIDYLFYITNQIMKPAIQFLELLVENPNQIFEEYILREENRRKNMKPINYYIGGEKGKGKEMNDLDVQMDGVAEVFQAKEKEKKKNVKKNKIKTPKVKMESPKFNKNKNGFEL</sequence>
<name>A0A3G4ZU64_9VIRU</name>
<evidence type="ECO:0000256" key="3">
    <source>
        <dbReference type="ARBA" id="ARBA00022679"/>
    </source>
</evidence>
<dbReference type="SUPFAM" id="SSF56672">
    <property type="entry name" value="DNA/RNA polymerases"/>
    <property type="match status" value="1"/>
</dbReference>
<evidence type="ECO:0000256" key="1">
    <source>
        <dbReference type="ARBA" id="ARBA00005755"/>
    </source>
</evidence>
<feature type="compositionally biased region" description="Basic residues" evidence="9">
    <location>
        <begin position="1479"/>
        <end position="1491"/>
    </location>
</feature>
<keyword evidence="4" id="KW-0548">Nucleotidyltransferase</keyword>
<evidence type="ECO:0000256" key="2">
    <source>
        <dbReference type="ARBA" id="ARBA00012417"/>
    </source>
</evidence>
<dbReference type="GO" id="GO:0000166">
    <property type="term" value="F:nucleotide binding"/>
    <property type="evidence" value="ECO:0007669"/>
    <property type="project" value="InterPro"/>
</dbReference>
<evidence type="ECO:0000256" key="7">
    <source>
        <dbReference type="ARBA" id="ARBA00023125"/>
    </source>
</evidence>
<dbReference type="Gene3D" id="1.10.287.690">
    <property type="entry name" value="Helix hairpin bin"/>
    <property type="match status" value="1"/>
</dbReference>
<dbReference type="InterPro" id="IPR036844">
    <property type="entry name" value="Hint_dom_sf"/>
</dbReference>
<dbReference type="GO" id="GO:0008296">
    <property type="term" value="F:3'-5'-DNA exonuclease activity"/>
    <property type="evidence" value="ECO:0007669"/>
    <property type="project" value="TreeGrafter"/>
</dbReference>
<dbReference type="PRINTS" id="PR00106">
    <property type="entry name" value="DNAPOLB"/>
</dbReference>
<keyword evidence="6" id="KW-0235">DNA replication</keyword>
<dbReference type="SUPFAM" id="SSF53098">
    <property type="entry name" value="Ribonuclease H-like"/>
    <property type="match status" value="1"/>
</dbReference>
<dbReference type="GO" id="GO:0003887">
    <property type="term" value="F:DNA-directed DNA polymerase activity"/>
    <property type="evidence" value="ECO:0007669"/>
    <property type="project" value="UniProtKB-KW"/>
</dbReference>
<comment type="catalytic activity">
    <reaction evidence="8">
        <text>DNA(n) + a 2'-deoxyribonucleoside 5'-triphosphate = DNA(n+1) + diphosphate</text>
        <dbReference type="Rhea" id="RHEA:22508"/>
        <dbReference type="Rhea" id="RHEA-COMP:17339"/>
        <dbReference type="Rhea" id="RHEA-COMP:17340"/>
        <dbReference type="ChEBI" id="CHEBI:33019"/>
        <dbReference type="ChEBI" id="CHEBI:61560"/>
        <dbReference type="ChEBI" id="CHEBI:173112"/>
        <dbReference type="EC" id="2.7.7.7"/>
    </reaction>
</comment>
<feature type="compositionally biased region" description="Basic and acidic residues" evidence="9">
    <location>
        <begin position="1492"/>
        <end position="1508"/>
    </location>
</feature>
<dbReference type="GO" id="GO:0006297">
    <property type="term" value="P:nucleotide-excision repair, DNA gap filling"/>
    <property type="evidence" value="ECO:0007669"/>
    <property type="project" value="TreeGrafter"/>
</dbReference>
<dbReference type="GO" id="GO:0039693">
    <property type="term" value="P:viral DNA genome replication"/>
    <property type="evidence" value="ECO:0007669"/>
    <property type="project" value="UniProtKB-KW"/>
</dbReference>
<accession>A0A3G4ZU64</accession>
<dbReference type="Gene3D" id="1.10.132.60">
    <property type="entry name" value="DNA polymerase family B, C-terminal domain"/>
    <property type="match status" value="2"/>
</dbReference>
<dbReference type="Pfam" id="PF00136">
    <property type="entry name" value="DNA_pol_B"/>
    <property type="match status" value="3"/>
</dbReference>
<evidence type="ECO:0000256" key="4">
    <source>
        <dbReference type="ARBA" id="ARBA00022695"/>
    </source>
</evidence>